<keyword evidence="1" id="KW-0812">Transmembrane</keyword>
<dbReference type="AlphaFoldDB" id="A0A2P5DG88"/>
<reference evidence="3" key="1">
    <citation type="submission" date="2016-06" db="EMBL/GenBank/DDBJ databases">
        <title>Parallel loss of symbiosis genes in relatives of nitrogen-fixing non-legume Parasponia.</title>
        <authorList>
            <person name="Van Velzen R."/>
            <person name="Holmer R."/>
            <person name="Bu F."/>
            <person name="Rutten L."/>
            <person name="Van Zeijl A."/>
            <person name="Liu W."/>
            <person name="Santuari L."/>
            <person name="Cao Q."/>
            <person name="Sharma T."/>
            <person name="Shen D."/>
            <person name="Roswanjaya Y."/>
            <person name="Wardhani T."/>
            <person name="Kalhor M.S."/>
            <person name="Jansen J."/>
            <person name="Van den Hoogen J."/>
            <person name="Gungor B."/>
            <person name="Hartog M."/>
            <person name="Hontelez J."/>
            <person name="Verver J."/>
            <person name="Yang W.-C."/>
            <person name="Schijlen E."/>
            <person name="Repin R."/>
            <person name="Schilthuizen M."/>
            <person name="Schranz E."/>
            <person name="Heidstra R."/>
            <person name="Miyata K."/>
            <person name="Fedorova E."/>
            <person name="Kohlen W."/>
            <person name="Bisseling T."/>
            <person name="Smit S."/>
            <person name="Geurts R."/>
        </authorList>
    </citation>
    <scope>NUCLEOTIDE SEQUENCE [LARGE SCALE GENOMIC DNA]</scope>
    <source>
        <strain evidence="3">cv. WU1-14</strain>
    </source>
</reference>
<protein>
    <submittedName>
        <fullName evidence="2">Uncharacterized protein</fullName>
    </submittedName>
</protein>
<keyword evidence="1" id="KW-0472">Membrane</keyword>
<accession>A0A2P5DG88</accession>
<organism evidence="2 3">
    <name type="scientific">Parasponia andersonii</name>
    <name type="common">Sponia andersonii</name>
    <dbReference type="NCBI Taxonomy" id="3476"/>
    <lineage>
        <taxon>Eukaryota</taxon>
        <taxon>Viridiplantae</taxon>
        <taxon>Streptophyta</taxon>
        <taxon>Embryophyta</taxon>
        <taxon>Tracheophyta</taxon>
        <taxon>Spermatophyta</taxon>
        <taxon>Magnoliopsida</taxon>
        <taxon>eudicotyledons</taxon>
        <taxon>Gunneridae</taxon>
        <taxon>Pentapetalae</taxon>
        <taxon>rosids</taxon>
        <taxon>fabids</taxon>
        <taxon>Rosales</taxon>
        <taxon>Cannabaceae</taxon>
        <taxon>Parasponia</taxon>
    </lineage>
</organism>
<keyword evidence="1" id="KW-1133">Transmembrane helix</keyword>
<gene>
    <name evidence="2" type="ORF">PanWU01x14_066860</name>
</gene>
<keyword evidence="3" id="KW-1185">Reference proteome</keyword>
<feature type="transmembrane region" description="Helical" evidence="1">
    <location>
        <begin position="20"/>
        <end position="43"/>
    </location>
</feature>
<name>A0A2P5DG88_PARAD</name>
<evidence type="ECO:0000313" key="2">
    <source>
        <dbReference type="EMBL" id="PON72295.1"/>
    </source>
</evidence>
<comment type="caution">
    <text evidence="2">The sequence shown here is derived from an EMBL/GenBank/DDBJ whole genome shotgun (WGS) entry which is preliminary data.</text>
</comment>
<evidence type="ECO:0000313" key="3">
    <source>
        <dbReference type="Proteomes" id="UP000237105"/>
    </source>
</evidence>
<proteinExistence type="predicted"/>
<dbReference type="Proteomes" id="UP000237105">
    <property type="component" value="Unassembled WGS sequence"/>
</dbReference>
<evidence type="ECO:0000256" key="1">
    <source>
        <dbReference type="SAM" id="Phobius"/>
    </source>
</evidence>
<dbReference type="EMBL" id="JXTB01000040">
    <property type="protein sequence ID" value="PON72295.1"/>
    <property type="molecule type" value="Genomic_DNA"/>
</dbReference>
<sequence length="55" mass="6040">MVDGGMSRRRGNEEISDLGSPFIIINIANGVAQMVTTLLFFVYEQFSQMGQAVSI</sequence>
<dbReference type="OrthoDB" id="10539969at2759"/>